<dbReference type="AlphaFoldDB" id="A0ABF7RFE8"/>
<evidence type="ECO:0008006" key="3">
    <source>
        <dbReference type="Google" id="ProtNLM"/>
    </source>
</evidence>
<name>A0ABF7RFE8_RALSL</name>
<reference evidence="1" key="2">
    <citation type="submission" date="2022-04" db="EMBL/GenBank/DDBJ databases">
        <title>Genomic draft of R. solanacearum strain IPO1609, a phylotype IIB1/biovar 2/race 3 strain isolated from potato in Europe.</title>
        <authorList>
            <person name="Boucher C."/>
            <person name="Carrere S."/>
            <person name="Dossat C."/>
            <person name="Elbaz M."/>
            <person name="Genin S."/>
            <person name="Gouzy J."/>
            <person name="Prior P."/>
            <person name="Segurens B."/>
            <person name="Wincker P."/>
        </authorList>
    </citation>
    <scope>NUCLEOTIDE SEQUENCE</scope>
    <source>
        <strain evidence="1">IPO1609</strain>
    </source>
</reference>
<organism evidence="1 2">
    <name type="scientific">Ralstonia solanacearum IPO1609</name>
    <dbReference type="NCBI Taxonomy" id="564066"/>
    <lineage>
        <taxon>Bacteria</taxon>
        <taxon>Pseudomonadati</taxon>
        <taxon>Pseudomonadota</taxon>
        <taxon>Betaproteobacteria</taxon>
        <taxon>Burkholderiales</taxon>
        <taxon>Burkholderiaceae</taxon>
        <taxon>Ralstonia</taxon>
        <taxon>Ralstonia solanacearum species complex</taxon>
    </lineage>
</organism>
<evidence type="ECO:0000313" key="1">
    <source>
        <dbReference type="EMBL" id="CEJ19701.1"/>
    </source>
</evidence>
<dbReference type="InterPro" id="IPR009957">
    <property type="entry name" value="DUF1484"/>
</dbReference>
<reference evidence="1" key="1">
    <citation type="submission" date="2014-11" db="EMBL/GenBank/DDBJ databases">
        <authorList>
            <person name="Genoscope - CEA"/>
        </authorList>
    </citation>
    <scope>NUCLEOTIDE SEQUENCE</scope>
    <source>
        <strain evidence="1">IPO1609</strain>
    </source>
</reference>
<accession>A0ABF7RFE8</accession>
<gene>
    <name evidence="1" type="ORF">RSIPO_01872</name>
</gene>
<dbReference type="Proteomes" id="UP000053470">
    <property type="component" value="Unassembled WGS sequence"/>
</dbReference>
<sequence>MPKNSSAIETAMVGCGNPTSTGGRPLSRLFFRPYRLCASFLWRAGRGQLRLGRLPVGRFSTPAVWPATPHVEMSGGLSHYRKPQCLMLPLVLSNPLSLKSSLSSAPPCAMPSPRRLTAPRSMWQALRCWPSPLSFKRGGTMGKRNRPPHWMALEAQRSLTAQLAQQTPAKTQFAATLARLEAVSASVRDATEEAGAQLLCVSAALDGILCLLELHAQTAPGYRSLHCLLTLVQQQLNGAIGTVTEML</sequence>
<proteinExistence type="predicted"/>
<keyword evidence="2" id="KW-1185">Reference proteome</keyword>
<dbReference type="EMBL" id="LN651282">
    <property type="protein sequence ID" value="CEJ19701.1"/>
    <property type="molecule type" value="Genomic_DNA"/>
</dbReference>
<dbReference type="Pfam" id="PF07363">
    <property type="entry name" value="DUF1484"/>
    <property type="match status" value="1"/>
</dbReference>
<evidence type="ECO:0000313" key="2">
    <source>
        <dbReference type="Proteomes" id="UP000053470"/>
    </source>
</evidence>
<protein>
    <recommendedName>
        <fullName evidence="3">DUF1484 domain-containing protein</fullName>
    </recommendedName>
</protein>